<comment type="caution">
    <text evidence="1">The sequence shown here is derived from an EMBL/GenBank/DDBJ whole genome shotgun (WGS) entry which is preliminary data.</text>
</comment>
<evidence type="ECO:0000313" key="1">
    <source>
        <dbReference type="EMBL" id="CAI6370284.1"/>
    </source>
</evidence>
<accession>A0AAV0XRK7</accession>
<organism evidence="1 2">
    <name type="scientific">Macrosiphum euphorbiae</name>
    <name type="common">potato aphid</name>
    <dbReference type="NCBI Taxonomy" id="13131"/>
    <lineage>
        <taxon>Eukaryota</taxon>
        <taxon>Metazoa</taxon>
        <taxon>Ecdysozoa</taxon>
        <taxon>Arthropoda</taxon>
        <taxon>Hexapoda</taxon>
        <taxon>Insecta</taxon>
        <taxon>Pterygota</taxon>
        <taxon>Neoptera</taxon>
        <taxon>Paraneoptera</taxon>
        <taxon>Hemiptera</taxon>
        <taxon>Sternorrhyncha</taxon>
        <taxon>Aphidomorpha</taxon>
        <taxon>Aphidoidea</taxon>
        <taxon>Aphididae</taxon>
        <taxon>Macrosiphini</taxon>
        <taxon>Macrosiphum</taxon>
    </lineage>
</organism>
<dbReference type="AlphaFoldDB" id="A0AAV0XRK7"/>
<keyword evidence="2" id="KW-1185">Reference proteome</keyword>
<evidence type="ECO:0000313" key="2">
    <source>
        <dbReference type="Proteomes" id="UP001160148"/>
    </source>
</evidence>
<dbReference type="EMBL" id="CARXXK010000317">
    <property type="protein sequence ID" value="CAI6370284.1"/>
    <property type="molecule type" value="Genomic_DNA"/>
</dbReference>
<sequence>MCHRAVCIQEKKKSNVKNSDEASSRRLRCDDAIESRSPAAGTYTSRATCLPVLPSALEAWWESRQCRPVLACGGSWLRVATSQR</sequence>
<reference evidence="1 2" key="1">
    <citation type="submission" date="2023-01" db="EMBL/GenBank/DDBJ databases">
        <authorList>
            <person name="Whitehead M."/>
        </authorList>
    </citation>
    <scope>NUCLEOTIDE SEQUENCE [LARGE SCALE GENOMIC DNA]</scope>
</reference>
<name>A0AAV0XRK7_9HEMI</name>
<dbReference type="Proteomes" id="UP001160148">
    <property type="component" value="Unassembled WGS sequence"/>
</dbReference>
<proteinExistence type="predicted"/>
<gene>
    <name evidence="1" type="ORF">MEUPH1_LOCUS24416</name>
</gene>
<protein>
    <submittedName>
        <fullName evidence="1">Uncharacterized protein</fullName>
    </submittedName>
</protein>